<organism evidence="2 3">
    <name type="scientific">Candidatus Phycosocius bacilliformis</name>
    <dbReference type="NCBI Taxonomy" id="1445552"/>
    <lineage>
        <taxon>Bacteria</taxon>
        <taxon>Pseudomonadati</taxon>
        <taxon>Pseudomonadota</taxon>
        <taxon>Alphaproteobacteria</taxon>
        <taxon>Caulobacterales</taxon>
        <taxon>Caulobacterales incertae sedis</taxon>
        <taxon>Candidatus Phycosocius</taxon>
    </lineage>
</organism>
<dbReference type="InterPro" id="IPR009045">
    <property type="entry name" value="Zn_M74/Hedgehog-like"/>
</dbReference>
<evidence type="ECO:0000313" key="2">
    <source>
        <dbReference type="EMBL" id="GBF57450.1"/>
    </source>
</evidence>
<dbReference type="RefSeq" id="WP_108984342.1">
    <property type="nucleotide sequence ID" value="NZ_BFBR01000003.1"/>
</dbReference>
<evidence type="ECO:0000313" key="3">
    <source>
        <dbReference type="Proteomes" id="UP000245086"/>
    </source>
</evidence>
<comment type="caution">
    <text evidence="2">The sequence shown here is derived from an EMBL/GenBank/DDBJ whole genome shotgun (WGS) entry which is preliminary data.</text>
</comment>
<dbReference type="OrthoDB" id="9782994at2"/>
<dbReference type="Gene3D" id="3.30.1380.10">
    <property type="match status" value="1"/>
</dbReference>
<name>A0A2P2E8Q4_9PROT</name>
<evidence type="ECO:0000259" key="1">
    <source>
        <dbReference type="Pfam" id="PF08291"/>
    </source>
</evidence>
<sequence length="156" mass="17435">MALFAFPPDPASLAWRWPHFSPRELACPCRLHCQGAYFHDPAFLDALETLRHEVGPIHIRSGHRCLGHNRDVGGVPHSYHTRQIAADIAVTDASRKAILQSAIKAGFCGFGYGRSFLHVDLGPVRAWTYPGALRLWTRALGYNPMQKPLTPRQGRD</sequence>
<keyword evidence="3" id="KW-1185">Reference proteome</keyword>
<dbReference type="AlphaFoldDB" id="A0A2P2E8Q4"/>
<reference evidence="2 3" key="1">
    <citation type="journal article" date="2018" name="Genome Announc.">
        <title>Draft Genome Sequence of "Candidatus Phycosocius bacilliformis," an Alphaproteobacterial Ectosymbiont of the Hydrocarbon-Producing Green Alga Botryococcus braunii.</title>
        <authorList>
            <person name="Tanabe Y."/>
            <person name="Yamaguchi H."/>
            <person name="Watanabe M.M."/>
        </authorList>
    </citation>
    <scope>NUCLEOTIDE SEQUENCE [LARGE SCALE GENOMIC DNA]</scope>
    <source>
        <strain evidence="2 3">BOTRYCO-2</strain>
    </source>
</reference>
<dbReference type="SUPFAM" id="SSF55166">
    <property type="entry name" value="Hedgehog/DD-peptidase"/>
    <property type="match status" value="1"/>
</dbReference>
<proteinExistence type="predicted"/>
<dbReference type="EMBL" id="BFBR01000003">
    <property type="protein sequence ID" value="GBF57450.1"/>
    <property type="molecule type" value="Genomic_DNA"/>
</dbReference>
<dbReference type="Pfam" id="PF08291">
    <property type="entry name" value="Peptidase_M15_3"/>
    <property type="match status" value="1"/>
</dbReference>
<feature type="domain" description="Peptidase M15A C-terminal" evidence="1">
    <location>
        <begin position="18"/>
        <end position="120"/>
    </location>
</feature>
<protein>
    <recommendedName>
        <fullName evidence="1">Peptidase M15A C-terminal domain-containing protein</fullName>
    </recommendedName>
</protein>
<gene>
    <name evidence="2" type="ORF">PbB2_01117</name>
</gene>
<accession>A0A2P2E8Q4</accession>
<dbReference type="InterPro" id="IPR013230">
    <property type="entry name" value="Peptidase_M15A_C"/>
</dbReference>
<dbReference type="Proteomes" id="UP000245086">
    <property type="component" value="Unassembled WGS sequence"/>
</dbReference>